<gene>
    <name evidence="2" type="ORF">BN997_01908</name>
</gene>
<evidence type="ECO:0000259" key="1">
    <source>
        <dbReference type="PROSITE" id="PS51186"/>
    </source>
</evidence>
<dbReference type="PROSITE" id="PS51186">
    <property type="entry name" value="GNAT"/>
    <property type="match status" value="1"/>
</dbReference>
<dbReference type="InterPro" id="IPR000182">
    <property type="entry name" value="GNAT_dom"/>
</dbReference>
<name>A0A0A1MG19_9BACI</name>
<evidence type="ECO:0000313" key="2">
    <source>
        <dbReference type="EMBL" id="CEI82053.1"/>
    </source>
</evidence>
<sequence length="177" mass="19586">MNINLRKEQSTDYQKTEALIEQAFRNEEMSDQQEHLLVQRIRTSNAFIPELSIIAVNQQNNILGQILFSKITVENNEKTTASLALAPVSVHPDYQKQGIGSMLIKEGLEKVKAAGYPSVIVLGHADYYSRFGFKPASLWGIQAPFDVPDGAFMALELTPGALKDASGVVHYSEAFSE</sequence>
<dbReference type="GO" id="GO:0016747">
    <property type="term" value="F:acyltransferase activity, transferring groups other than amino-acyl groups"/>
    <property type="evidence" value="ECO:0007669"/>
    <property type="project" value="InterPro"/>
</dbReference>
<dbReference type="PANTHER" id="PTHR43617">
    <property type="entry name" value="L-AMINO ACID N-ACETYLTRANSFERASE"/>
    <property type="match status" value="1"/>
</dbReference>
<dbReference type="InterPro" id="IPR050276">
    <property type="entry name" value="MshD_Acetyltransferase"/>
</dbReference>
<organism evidence="2 3">
    <name type="scientific">Oceanobacillus oncorhynchi</name>
    <dbReference type="NCBI Taxonomy" id="545501"/>
    <lineage>
        <taxon>Bacteria</taxon>
        <taxon>Bacillati</taxon>
        <taxon>Bacillota</taxon>
        <taxon>Bacilli</taxon>
        <taxon>Bacillales</taxon>
        <taxon>Bacillaceae</taxon>
        <taxon>Oceanobacillus</taxon>
    </lineage>
</organism>
<dbReference type="OrthoDB" id="9797178at2"/>
<dbReference type="CDD" id="cd04301">
    <property type="entry name" value="NAT_SF"/>
    <property type="match status" value="1"/>
</dbReference>
<keyword evidence="3" id="KW-1185">Reference proteome</keyword>
<accession>A0A0A1MG19</accession>
<dbReference type="EMBL" id="CDGG01000001">
    <property type="protein sequence ID" value="CEI82053.1"/>
    <property type="molecule type" value="Genomic_DNA"/>
</dbReference>
<dbReference type="PANTHER" id="PTHR43617:SF2">
    <property type="entry name" value="UPF0039 PROTEIN SLL0451"/>
    <property type="match status" value="1"/>
</dbReference>
<dbReference type="STRING" id="545501.BN997_01908"/>
<feature type="domain" description="N-acetyltransferase" evidence="1">
    <location>
        <begin position="3"/>
        <end position="158"/>
    </location>
</feature>
<dbReference type="AlphaFoldDB" id="A0A0A1MG19"/>
<reference evidence="2 3" key="1">
    <citation type="submission" date="2014-11" db="EMBL/GenBank/DDBJ databases">
        <authorList>
            <person name="Urmite Genomes Urmite Genomes"/>
        </authorList>
    </citation>
    <scope>NUCLEOTIDE SEQUENCE [LARGE SCALE GENOMIC DNA]</scope>
    <source>
        <strain evidence="2 3">Oc5</strain>
    </source>
</reference>
<proteinExistence type="predicted"/>
<dbReference type="SUPFAM" id="SSF55729">
    <property type="entry name" value="Acyl-CoA N-acyltransferases (Nat)"/>
    <property type="match status" value="1"/>
</dbReference>
<protein>
    <recommendedName>
        <fullName evidence="1">N-acetyltransferase domain-containing protein</fullName>
    </recommendedName>
</protein>
<dbReference type="Proteomes" id="UP000040453">
    <property type="component" value="Unassembled WGS sequence"/>
</dbReference>
<dbReference type="InterPro" id="IPR016181">
    <property type="entry name" value="Acyl_CoA_acyltransferase"/>
</dbReference>
<dbReference type="Pfam" id="PF13527">
    <property type="entry name" value="Acetyltransf_9"/>
    <property type="match status" value="1"/>
</dbReference>
<dbReference type="Gene3D" id="3.40.630.30">
    <property type="match status" value="1"/>
</dbReference>
<evidence type="ECO:0000313" key="3">
    <source>
        <dbReference type="Proteomes" id="UP000040453"/>
    </source>
</evidence>
<dbReference type="RefSeq" id="WP_042531613.1">
    <property type="nucleotide sequence ID" value="NZ_CDGG01000001.1"/>
</dbReference>